<proteinExistence type="inferred from homology"/>
<feature type="repeat" description="ARM" evidence="6">
    <location>
        <begin position="386"/>
        <end position="429"/>
    </location>
</feature>
<evidence type="ECO:0000256" key="2">
    <source>
        <dbReference type="ARBA" id="ARBA00005462"/>
    </source>
</evidence>
<dbReference type="Ensembl" id="ENSFHET00000017447.1">
    <property type="protein sequence ID" value="ENSFHEP00000010677.1"/>
    <property type="gene ID" value="ENSFHEG00000012104.1"/>
</dbReference>
<reference evidence="8" key="2">
    <citation type="submission" date="2025-09" db="UniProtKB">
        <authorList>
            <consortium name="Ensembl"/>
        </authorList>
    </citation>
    <scope>IDENTIFICATION</scope>
</reference>
<dbReference type="InterPro" id="IPR016024">
    <property type="entry name" value="ARM-type_fold"/>
</dbReference>
<dbReference type="InterPro" id="IPR000225">
    <property type="entry name" value="Armadillo"/>
</dbReference>
<reference evidence="8" key="1">
    <citation type="submission" date="2025-08" db="UniProtKB">
        <authorList>
            <consortium name="Ensembl"/>
        </authorList>
    </citation>
    <scope>IDENTIFICATION</scope>
</reference>
<evidence type="ECO:0000313" key="9">
    <source>
        <dbReference type="Proteomes" id="UP000265000"/>
    </source>
</evidence>
<dbReference type="InterPro" id="IPR011989">
    <property type="entry name" value="ARM-like"/>
</dbReference>
<dbReference type="AlphaFoldDB" id="A0A3Q2PDP0"/>
<evidence type="ECO:0000256" key="7">
    <source>
        <dbReference type="SAM" id="MobiDB-lite"/>
    </source>
</evidence>
<dbReference type="InterPro" id="IPR028435">
    <property type="entry name" value="Plakophilin/d_Catenin"/>
</dbReference>
<comment type="similarity">
    <text evidence="2">Belongs to the beta-catenin family.</text>
</comment>
<protein>
    <submittedName>
        <fullName evidence="8">Plakophilin 3a</fullName>
    </submittedName>
</protein>
<dbReference type="STRING" id="8078.ENSFHEP00000010677"/>
<dbReference type="Pfam" id="PF00514">
    <property type="entry name" value="Arm"/>
    <property type="match status" value="1"/>
</dbReference>
<name>A0A3Q2PDP0_FUNHE</name>
<dbReference type="GO" id="GO:0005634">
    <property type="term" value="C:nucleus"/>
    <property type="evidence" value="ECO:0007669"/>
    <property type="project" value="TreeGrafter"/>
</dbReference>
<feature type="compositionally biased region" description="Polar residues" evidence="7">
    <location>
        <begin position="1"/>
        <end position="10"/>
    </location>
</feature>
<comment type="subcellular location">
    <subcellularLocation>
        <location evidence="1">Cell junction</location>
    </subcellularLocation>
</comment>
<sequence>MPDTPSSSLALPSDRELEIGTGSSRVHEQIRLRLAQKSVRQNGVASKYANSDYGGSSTMKYSTYNPNYSAKSSYMYSGSKTMGPQSSQRTGFTSRSAAPDIVQFQRMSMGGGGGGGGGFYREDARTGGFQGSIRQSRLDQDAMSVHSMRNAPAVRSWVMDNSDAGSLVSEQDATFGGQYSLKSMNGFGSQMRQGGGAVIYQTEVQAPTVTNMQQSLSGTLSRSSTLNRGATPAVVGSEFQQQQSFRGPAHRTLSRIANRNRMSGGSMYGTQMTSSSGNLIGGDQVDKAGFIVPTLGSGSQSNLLQRQGTLSRSMSIKSMQSVGRGMDVFGEMDMEDMPQGFFDMDMPTAVQYLRQEDQALQSMGAAFIQHKCYSDNRSKDEVREMNAIGDLVRLFNSDNIEVSRYATGAARNLIFQNNDNKKALIDNDGIPSLMEALKQSDDELSKNVTGILWNLSSKEYLKEVLAKTTISDLAEKAIVPVGNKESEYAKAIEEGRFPENSPSMEEIFCNTTGCIRNLSSGNEKTRKCLREAKGLVESLVKYVHGALERAKAEEKGVENTMCILRNLTYHIYEEMPPSHQIQVNRDLPEDGHSNVGCFTANSKKAKRKMQDKKQLILRAATKEPKGMEWLWHPKIVDMYRRVLVSCEINAVTREAAVGALQNLTSGDEAWAASISCYAVDTVRIVPTLMDLMRTDRDSDLRSLTALMRNLTRHTYIPKICAPLVEKLPDDGNQKTPSADVVIAICGTLNNLVIHSFDSAHDITKCGGLKKLMGIKTEYEPSIKGGQASTAASTVLSNMYHYKKLHKLFRENGYGKEDFQVRS</sequence>
<dbReference type="Gene3D" id="1.25.10.10">
    <property type="entry name" value="Leucine-rich Repeat Variant"/>
    <property type="match status" value="1"/>
</dbReference>
<dbReference type="SUPFAM" id="SSF48371">
    <property type="entry name" value="ARM repeat"/>
    <property type="match status" value="1"/>
</dbReference>
<dbReference type="GO" id="GO:0098609">
    <property type="term" value="P:cell-cell adhesion"/>
    <property type="evidence" value="ECO:0007669"/>
    <property type="project" value="InterPro"/>
</dbReference>
<dbReference type="PANTHER" id="PTHR10372">
    <property type="entry name" value="PLAKOPHILLIN-RELATED"/>
    <property type="match status" value="1"/>
</dbReference>
<organism evidence="8 9">
    <name type="scientific">Fundulus heteroclitus</name>
    <name type="common">Killifish</name>
    <name type="synonym">Mummichog</name>
    <dbReference type="NCBI Taxonomy" id="8078"/>
    <lineage>
        <taxon>Eukaryota</taxon>
        <taxon>Metazoa</taxon>
        <taxon>Chordata</taxon>
        <taxon>Craniata</taxon>
        <taxon>Vertebrata</taxon>
        <taxon>Euteleostomi</taxon>
        <taxon>Actinopterygii</taxon>
        <taxon>Neopterygii</taxon>
        <taxon>Teleostei</taxon>
        <taxon>Neoteleostei</taxon>
        <taxon>Acanthomorphata</taxon>
        <taxon>Ovalentaria</taxon>
        <taxon>Atherinomorphae</taxon>
        <taxon>Cyprinodontiformes</taxon>
        <taxon>Fundulidae</taxon>
        <taxon>Fundulus</taxon>
    </lineage>
</organism>
<keyword evidence="4" id="KW-0130">Cell adhesion</keyword>
<accession>A0A3Q2PDP0</accession>
<dbReference type="GO" id="GO:0005886">
    <property type="term" value="C:plasma membrane"/>
    <property type="evidence" value="ECO:0007669"/>
    <property type="project" value="TreeGrafter"/>
</dbReference>
<dbReference type="PROSITE" id="PS50176">
    <property type="entry name" value="ARM_REPEAT"/>
    <property type="match status" value="2"/>
</dbReference>
<dbReference type="GeneTree" id="ENSGT00940000159515"/>
<dbReference type="Proteomes" id="UP000265000">
    <property type="component" value="Unplaced"/>
</dbReference>
<evidence type="ECO:0000256" key="3">
    <source>
        <dbReference type="ARBA" id="ARBA00022737"/>
    </source>
</evidence>
<evidence type="ECO:0000313" key="8">
    <source>
        <dbReference type="Ensembl" id="ENSFHEP00000010677.1"/>
    </source>
</evidence>
<keyword evidence="5" id="KW-0965">Cell junction</keyword>
<keyword evidence="3" id="KW-0677">Repeat</keyword>
<evidence type="ECO:0000256" key="6">
    <source>
        <dbReference type="PROSITE-ProRule" id="PRU00259"/>
    </source>
</evidence>
<evidence type="ECO:0000256" key="5">
    <source>
        <dbReference type="ARBA" id="ARBA00022949"/>
    </source>
</evidence>
<feature type="region of interest" description="Disordered" evidence="7">
    <location>
        <begin position="1"/>
        <end position="23"/>
    </location>
</feature>
<dbReference type="SMART" id="SM00185">
    <property type="entry name" value="ARM"/>
    <property type="match status" value="4"/>
</dbReference>
<feature type="repeat" description="ARM" evidence="6">
    <location>
        <begin position="428"/>
        <end position="459"/>
    </location>
</feature>
<dbReference type="GO" id="GO:0005737">
    <property type="term" value="C:cytoplasm"/>
    <property type="evidence" value="ECO:0007669"/>
    <property type="project" value="TreeGrafter"/>
</dbReference>
<dbReference type="GO" id="GO:0005912">
    <property type="term" value="C:adherens junction"/>
    <property type="evidence" value="ECO:0007669"/>
    <property type="project" value="TreeGrafter"/>
</dbReference>
<dbReference type="PANTHER" id="PTHR10372:SF1">
    <property type="entry name" value="PLAKOPHILIN-3"/>
    <property type="match status" value="1"/>
</dbReference>
<evidence type="ECO:0000256" key="4">
    <source>
        <dbReference type="ARBA" id="ARBA00022889"/>
    </source>
</evidence>
<evidence type="ECO:0000256" key="1">
    <source>
        <dbReference type="ARBA" id="ARBA00004282"/>
    </source>
</evidence>
<keyword evidence="9" id="KW-1185">Reference proteome</keyword>